<protein>
    <submittedName>
        <fullName evidence="3">Uncharacterized protein</fullName>
    </submittedName>
</protein>
<dbReference type="WBParaSite" id="Pan_g8739.t1">
    <property type="protein sequence ID" value="Pan_g8739.t1"/>
    <property type="gene ID" value="Pan_g8739"/>
</dbReference>
<sequence>MEGETDDRTHGGSHPCLLCVCASQSLPAAVSSGIIHGQLDRLAITWQIGKTRPIGSIGSPSTHGHESGIEIEDESSAHRGGSPKSRARPGARTCTHLCELAQEHKVLGRPWSAGHDTLLNKVIGSKTTDDGGATSVSQPEPKHRRPDIDGATYINENGNHFTSSSTLLLLTNFVKQH</sequence>
<feature type="region of interest" description="Disordered" evidence="1">
    <location>
        <begin position="52"/>
        <end position="90"/>
    </location>
</feature>
<accession>A0A7E4W9W6</accession>
<evidence type="ECO:0000256" key="1">
    <source>
        <dbReference type="SAM" id="MobiDB-lite"/>
    </source>
</evidence>
<evidence type="ECO:0000313" key="3">
    <source>
        <dbReference type="WBParaSite" id="Pan_g8739.t1"/>
    </source>
</evidence>
<evidence type="ECO:0000313" key="2">
    <source>
        <dbReference type="Proteomes" id="UP000492821"/>
    </source>
</evidence>
<dbReference type="Proteomes" id="UP000492821">
    <property type="component" value="Unassembled WGS sequence"/>
</dbReference>
<feature type="region of interest" description="Disordered" evidence="1">
    <location>
        <begin position="124"/>
        <end position="148"/>
    </location>
</feature>
<name>A0A7E4W9W6_PANRE</name>
<proteinExistence type="predicted"/>
<reference evidence="3" key="2">
    <citation type="submission" date="2020-10" db="UniProtKB">
        <authorList>
            <consortium name="WormBaseParasite"/>
        </authorList>
    </citation>
    <scope>IDENTIFICATION</scope>
</reference>
<dbReference type="AlphaFoldDB" id="A0A7E4W9W6"/>
<keyword evidence="2" id="KW-1185">Reference proteome</keyword>
<reference evidence="2" key="1">
    <citation type="journal article" date="2013" name="Genetics">
        <title>The draft genome and transcriptome of Panagrellus redivivus are shaped by the harsh demands of a free-living lifestyle.</title>
        <authorList>
            <person name="Srinivasan J."/>
            <person name="Dillman A.R."/>
            <person name="Macchietto M.G."/>
            <person name="Heikkinen L."/>
            <person name="Lakso M."/>
            <person name="Fracchia K.M."/>
            <person name="Antoshechkin I."/>
            <person name="Mortazavi A."/>
            <person name="Wong G."/>
            <person name="Sternberg P.W."/>
        </authorList>
    </citation>
    <scope>NUCLEOTIDE SEQUENCE [LARGE SCALE GENOMIC DNA]</scope>
    <source>
        <strain evidence="2">MT8872</strain>
    </source>
</reference>
<organism evidence="2 3">
    <name type="scientific">Panagrellus redivivus</name>
    <name type="common">Microworm</name>
    <dbReference type="NCBI Taxonomy" id="6233"/>
    <lineage>
        <taxon>Eukaryota</taxon>
        <taxon>Metazoa</taxon>
        <taxon>Ecdysozoa</taxon>
        <taxon>Nematoda</taxon>
        <taxon>Chromadorea</taxon>
        <taxon>Rhabditida</taxon>
        <taxon>Tylenchina</taxon>
        <taxon>Panagrolaimomorpha</taxon>
        <taxon>Panagrolaimoidea</taxon>
        <taxon>Panagrolaimidae</taxon>
        <taxon>Panagrellus</taxon>
    </lineage>
</organism>